<accession>A0A1M3SYG1</accession>
<sequence>MLMFSPGICVYQPGPLLPLSRRIRVFVVIRRNLPLNCESKNLPEVGRNFQLIGFGDADFRGTSNCHLIGSVV</sequence>
<proteinExistence type="predicted"/>
<reference evidence="2" key="1">
    <citation type="journal article" date="2017" name="Genome Biol.">
        <title>Comparative genomics reveals high biological diversity and specific adaptations in the industrially and medically important fungal genus Aspergillus.</title>
        <authorList>
            <person name="de Vries R.P."/>
            <person name="Riley R."/>
            <person name="Wiebenga A."/>
            <person name="Aguilar-Osorio G."/>
            <person name="Amillis S."/>
            <person name="Uchima C.A."/>
            <person name="Anderluh G."/>
            <person name="Asadollahi M."/>
            <person name="Askin M."/>
            <person name="Barry K."/>
            <person name="Battaglia E."/>
            <person name="Bayram O."/>
            <person name="Benocci T."/>
            <person name="Braus-Stromeyer S.A."/>
            <person name="Caldana C."/>
            <person name="Canovas D."/>
            <person name="Cerqueira G.C."/>
            <person name="Chen F."/>
            <person name="Chen W."/>
            <person name="Choi C."/>
            <person name="Clum A."/>
            <person name="Dos Santos R.A."/>
            <person name="Damasio A.R."/>
            <person name="Diallinas G."/>
            <person name="Emri T."/>
            <person name="Fekete E."/>
            <person name="Flipphi M."/>
            <person name="Freyberg S."/>
            <person name="Gallo A."/>
            <person name="Gournas C."/>
            <person name="Habgood R."/>
            <person name="Hainaut M."/>
            <person name="Harispe M.L."/>
            <person name="Henrissat B."/>
            <person name="Hilden K.S."/>
            <person name="Hope R."/>
            <person name="Hossain A."/>
            <person name="Karabika E."/>
            <person name="Karaffa L."/>
            <person name="Karanyi Z."/>
            <person name="Krasevec N."/>
            <person name="Kuo A."/>
            <person name="Kusch H."/>
            <person name="LaButti K."/>
            <person name="Lagendijk E.L."/>
            <person name="Lapidus A."/>
            <person name="Levasseur A."/>
            <person name="Lindquist E."/>
            <person name="Lipzen A."/>
            <person name="Logrieco A.F."/>
            <person name="MacCabe A."/>
            <person name="Maekelae M.R."/>
            <person name="Malavazi I."/>
            <person name="Melin P."/>
            <person name="Meyer V."/>
            <person name="Mielnichuk N."/>
            <person name="Miskei M."/>
            <person name="Molnar A.P."/>
            <person name="Mule G."/>
            <person name="Ngan C.Y."/>
            <person name="Orejas M."/>
            <person name="Orosz E."/>
            <person name="Ouedraogo J.P."/>
            <person name="Overkamp K.M."/>
            <person name="Park H.-S."/>
            <person name="Perrone G."/>
            <person name="Piumi F."/>
            <person name="Punt P.J."/>
            <person name="Ram A.F."/>
            <person name="Ramon A."/>
            <person name="Rauscher S."/>
            <person name="Record E."/>
            <person name="Riano-Pachon D.M."/>
            <person name="Robert V."/>
            <person name="Roehrig J."/>
            <person name="Ruller R."/>
            <person name="Salamov A."/>
            <person name="Salih N.S."/>
            <person name="Samson R.A."/>
            <person name="Sandor E."/>
            <person name="Sanguinetti M."/>
            <person name="Schuetze T."/>
            <person name="Sepcic K."/>
            <person name="Shelest E."/>
            <person name="Sherlock G."/>
            <person name="Sophianopoulou V."/>
            <person name="Squina F.M."/>
            <person name="Sun H."/>
            <person name="Susca A."/>
            <person name="Todd R.B."/>
            <person name="Tsang A."/>
            <person name="Unkles S.E."/>
            <person name="van de Wiele N."/>
            <person name="van Rossen-Uffink D."/>
            <person name="Oliveira J.V."/>
            <person name="Vesth T.C."/>
            <person name="Visser J."/>
            <person name="Yu J.-H."/>
            <person name="Zhou M."/>
            <person name="Andersen M.R."/>
            <person name="Archer D.B."/>
            <person name="Baker S.E."/>
            <person name="Benoit I."/>
            <person name="Brakhage A.A."/>
            <person name="Braus G.H."/>
            <person name="Fischer R."/>
            <person name="Frisvad J.C."/>
            <person name="Goldman G.H."/>
            <person name="Houbraken J."/>
            <person name="Oakley B."/>
            <person name="Pocsi I."/>
            <person name="Scazzocchio C."/>
            <person name="Seiboth B."/>
            <person name="vanKuyk P.A."/>
            <person name="Wortman J."/>
            <person name="Dyer P.S."/>
            <person name="Grigoriev I.V."/>
        </authorList>
    </citation>
    <scope>NUCLEOTIDE SEQUENCE [LARGE SCALE GENOMIC DNA]</scope>
    <source>
        <strain evidence="2">CBS 106.47</strain>
    </source>
</reference>
<organism evidence="1 2">
    <name type="scientific">Aspergillus luchuensis (strain CBS 106.47)</name>
    <dbReference type="NCBI Taxonomy" id="1137211"/>
    <lineage>
        <taxon>Eukaryota</taxon>
        <taxon>Fungi</taxon>
        <taxon>Dikarya</taxon>
        <taxon>Ascomycota</taxon>
        <taxon>Pezizomycotina</taxon>
        <taxon>Eurotiomycetes</taxon>
        <taxon>Eurotiomycetidae</taxon>
        <taxon>Eurotiales</taxon>
        <taxon>Aspergillaceae</taxon>
        <taxon>Aspergillus</taxon>
        <taxon>Aspergillus subgen. Circumdati</taxon>
    </lineage>
</organism>
<name>A0A1M3SYG1_ASPLC</name>
<evidence type="ECO:0000313" key="2">
    <source>
        <dbReference type="Proteomes" id="UP000184063"/>
    </source>
</evidence>
<gene>
    <name evidence="1" type="ORF">ASPFODRAFT_55057</name>
</gene>
<dbReference type="Proteomes" id="UP000184063">
    <property type="component" value="Unassembled WGS sequence"/>
</dbReference>
<protein>
    <submittedName>
        <fullName evidence="1">Uncharacterized protein</fullName>
    </submittedName>
</protein>
<dbReference type="AlphaFoldDB" id="A0A1M3SYG1"/>
<dbReference type="VEuPathDB" id="FungiDB:ASPFODRAFT_55057"/>
<dbReference type="EMBL" id="KV878292">
    <property type="protein sequence ID" value="OJZ79554.1"/>
    <property type="molecule type" value="Genomic_DNA"/>
</dbReference>
<evidence type="ECO:0000313" key="1">
    <source>
        <dbReference type="EMBL" id="OJZ79554.1"/>
    </source>
</evidence>